<accession>A0AAV2RT98</accession>
<dbReference type="Proteomes" id="UP001497623">
    <property type="component" value="Unassembled WGS sequence"/>
</dbReference>
<sequence length="149" mass="17435">EYPDLLCWEEIGKLQVQPRLFQIVEVCEKIQDTTPFLIRLCYTSPKVPHRVLVHYLGDTRPYMVKECQITIDDYTGEPSYITKTPWNKSQSSYQLKPELSLDESRLYNISMKHLQEVGCIPINLEDLDIELDMANSQMQEEKKDPLNTP</sequence>
<evidence type="ECO:0000313" key="1">
    <source>
        <dbReference type="EMBL" id="CAL4139297.1"/>
    </source>
</evidence>
<dbReference type="AlphaFoldDB" id="A0AAV2RT98"/>
<organism evidence="1 2">
    <name type="scientific">Meganyctiphanes norvegica</name>
    <name type="common">Northern krill</name>
    <name type="synonym">Thysanopoda norvegica</name>
    <dbReference type="NCBI Taxonomy" id="48144"/>
    <lineage>
        <taxon>Eukaryota</taxon>
        <taxon>Metazoa</taxon>
        <taxon>Ecdysozoa</taxon>
        <taxon>Arthropoda</taxon>
        <taxon>Crustacea</taxon>
        <taxon>Multicrustacea</taxon>
        <taxon>Malacostraca</taxon>
        <taxon>Eumalacostraca</taxon>
        <taxon>Eucarida</taxon>
        <taxon>Euphausiacea</taxon>
        <taxon>Euphausiidae</taxon>
        <taxon>Meganyctiphanes</taxon>
    </lineage>
</organism>
<dbReference type="EMBL" id="CAXKWB010031352">
    <property type="protein sequence ID" value="CAL4139297.1"/>
    <property type="molecule type" value="Genomic_DNA"/>
</dbReference>
<feature type="non-terminal residue" evidence="1">
    <location>
        <position position="1"/>
    </location>
</feature>
<reference evidence="1 2" key="1">
    <citation type="submission" date="2024-05" db="EMBL/GenBank/DDBJ databases">
        <authorList>
            <person name="Wallberg A."/>
        </authorList>
    </citation>
    <scope>NUCLEOTIDE SEQUENCE [LARGE SCALE GENOMIC DNA]</scope>
</reference>
<gene>
    <name evidence="1" type="ORF">MNOR_LOCUS28432</name>
</gene>
<evidence type="ECO:0000313" key="2">
    <source>
        <dbReference type="Proteomes" id="UP001497623"/>
    </source>
</evidence>
<keyword evidence="2" id="KW-1185">Reference proteome</keyword>
<comment type="caution">
    <text evidence="1">The sequence shown here is derived from an EMBL/GenBank/DDBJ whole genome shotgun (WGS) entry which is preliminary data.</text>
</comment>
<feature type="non-terminal residue" evidence="1">
    <location>
        <position position="149"/>
    </location>
</feature>
<name>A0AAV2RT98_MEGNR</name>
<protein>
    <submittedName>
        <fullName evidence="1">Uncharacterized protein</fullName>
    </submittedName>
</protein>
<proteinExistence type="predicted"/>